<evidence type="ECO:0000259" key="14">
    <source>
        <dbReference type="Pfam" id="PF01370"/>
    </source>
</evidence>
<evidence type="ECO:0000313" key="16">
    <source>
        <dbReference type="Proteomes" id="UP000327000"/>
    </source>
</evidence>
<evidence type="ECO:0000256" key="7">
    <source>
        <dbReference type="ARBA" id="ARBA00023027"/>
    </source>
</evidence>
<evidence type="ECO:0000256" key="13">
    <source>
        <dbReference type="SAM" id="MobiDB-lite"/>
    </source>
</evidence>
<dbReference type="OrthoDB" id="9801785at2"/>
<comment type="cofactor">
    <cofactor evidence="1">
        <name>NAD(+)</name>
        <dbReference type="ChEBI" id="CHEBI:57540"/>
    </cofactor>
</comment>
<evidence type="ECO:0000256" key="10">
    <source>
        <dbReference type="ARBA" id="ARBA00023180"/>
    </source>
</evidence>
<dbReference type="PANTHER" id="PTHR43078:SF6">
    <property type="entry name" value="UDP-GLUCURONIC ACID DECARBOXYLASE 1"/>
    <property type="match status" value="1"/>
</dbReference>
<evidence type="ECO:0000313" key="15">
    <source>
        <dbReference type="EMBL" id="KAB7847744.1"/>
    </source>
</evidence>
<dbReference type="SUPFAM" id="SSF51735">
    <property type="entry name" value="NAD(P)-binding Rossmann-fold domains"/>
    <property type="match status" value="1"/>
</dbReference>
<evidence type="ECO:0000256" key="3">
    <source>
        <dbReference type="ARBA" id="ARBA00022692"/>
    </source>
</evidence>
<feature type="compositionally biased region" description="Basic and acidic residues" evidence="13">
    <location>
        <begin position="267"/>
        <end position="291"/>
    </location>
</feature>
<feature type="domain" description="NAD-dependent epimerase/dehydratase" evidence="14">
    <location>
        <begin position="12"/>
        <end position="245"/>
    </location>
</feature>
<organism evidence="15 16">
    <name type="scientific">Streptomyces mobaraensis</name>
    <name type="common">Streptoverticillium mobaraense</name>
    <dbReference type="NCBI Taxonomy" id="35621"/>
    <lineage>
        <taxon>Bacteria</taxon>
        <taxon>Bacillati</taxon>
        <taxon>Actinomycetota</taxon>
        <taxon>Actinomycetes</taxon>
        <taxon>Kitasatosporales</taxon>
        <taxon>Streptomycetaceae</taxon>
        <taxon>Streptomyces</taxon>
    </lineage>
</organism>
<dbReference type="Proteomes" id="UP000327000">
    <property type="component" value="Unassembled WGS sequence"/>
</dbReference>
<sequence length="337" mass="36496">MTIGLEKGQRAVVTGGAGFIGSHLCERLVERGLSVIAVDNLSTGRASNVEALADEERFTLLRADVTEPFSVEGPVHHVVHLASPASPLDYLALPLETLRVGSAGTENALRLAVEHGARFVVASTSEVYGDPLEHPQPESYWGNVNPIGPRSVYDEAKRFTEALTAAYARTLGADTGIARLFNSYGPRMRREDGRVVPTFIDQALAGLPLTINGTGEQTRSLCYVEDTVRGLMALMESSFPGPVNLGATGEMTVREIAEAIAAHAGVELRTEYRPPTEDEPGRRRPDIETARTKLGWQPEVPLAEGIKRTLDWWQTAYPRDTARDGAHGTSDIRSEAA</sequence>
<dbReference type="Pfam" id="PF01370">
    <property type="entry name" value="Epimerase"/>
    <property type="match status" value="1"/>
</dbReference>
<evidence type="ECO:0000256" key="2">
    <source>
        <dbReference type="ARBA" id="ARBA00004323"/>
    </source>
</evidence>
<evidence type="ECO:0000256" key="1">
    <source>
        <dbReference type="ARBA" id="ARBA00001911"/>
    </source>
</evidence>
<evidence type="ECO:0000256" key="5">
    <source>
        <dbReference type="ARBA" id="ARBA00022968"/>
    </source>
</evidence>
<dbReference type="EMBL" id="VOKX01000015">
    <property type="protein sequence ID" value="KAB7847744.1"/>
    <property type="molecule type" value="Genomic_DNA"/>
</dbReference>
<gene>
    <name evidence="15" type="ORF">FRZ00_10340</name>
</gene>
<comment type="subcellular location">
    <subcellularLocation>
        <location evidence="2">Golgi apparatus membrane</location>
        <topology evidence="2">Single-pass type II membrane protein</topology>
    </subcellularLocation>
    <subcellularLocation>
        <location evidence="12">Golgi apparatus</location>
        <location evidence="12">Golgi stack membrane</location>
    </subcellularLocation>
</comment>
<evidence type="ECO:0000256" key="12">
    <source>
        <dbReference type="ARBA" id="ARBA00037859"/>
    </source>
</evidence>
<comment type="caution">
    <text evidence="15">The sequence shown here is derived from an EMBL/GenBank/DDBJ whole genome shotgun (WGS) entry which is preliminary data.</text>
</comment>
<dbReference type="InterPro" id="IPR036291">
    <property type="entry name" value="NAD(P)-bd_dom_sf"/>
</dbReference>
<reference evidence="15 16" key="1">
    <citation type="journal article" date="2019" name="Microb. Cell Fact.">
        <title>Exploring novel herbicidin analogues by transcriptional regulator overexpression and MS/MS molecular networking.</title>
        <authorList>
            <person name="Shi Y."/>
            <person name="Gu R."/>
            <person name="Li Y."/>
            <person name="Wang X."/>
            <person name="Ren W."/>
            <person name="Li X."/>
            <person name="Wang L."/>
            <person name="Xie Y."/>
            <person name="Hong B."/>
        </authorList>
    </citation>
    <scope>NUCLEOTIDE SEQUENCE [LARGE SCALE GENOMIC DNA]</scope>
    <source>
        <strain evidence="15 16">US-43</strain>
    </source>
</reference>
<proteinExistence type="predicted"/>
<dbReference type="UniPathway" id="UPA00796">
    <property type="reaction ID" value="UER00771"/>
</dbReference>
<keyword evidence="7" id="KW-0520">NAD</keyword>
<name>A0A5N5WBC2_STRMB</name>
<evidence type="ECO:0000256" key="9">
    <source>
        <dbReference type="ARBA" id="ARBA00023136"/>
    </source>
</evidence>
<keyword evidence="8" id="KW-0333">Golgi apparatus</keyword>
<feature type="region of interest" description="Disordered" evidence="13">
    <location>
        <begin position="267"/>
        <end position="296"/>
    </location>
</feature>
<protein>
    <submittedName>
        <fullName evidence="15">SDR family NAD(P)-dependent oxidoreductase</fullName>
    </submittedName>
</protein>
<dbReference type="GO" id="GO:0042732">
    <property type="term" value="P:D-xylose metabolic process"/>
    <property type="evidence" value="ECO:0007669"/>
    <property type="project" value="InterPro"/>
</dbReference>
<keyword evidence="10" id="KW-0325">Glycoprotein</keyword>
<keyword evidence="3" id="KW-0812">Transmembrane</keyword>
<keyword evidence="9" id="KW-0472">Membrane</keyword>
<keyword evidence="16" id="KW-1185">Reference proteome</keyword>
<evidence type="ECO:0000256" key="4">
    <source>
        <dbReference type="ARBA" id="ARBA00022793"/>
    </source>
</evidence>
<dbReference type="GO" id="GO:0005737">
    <property type="term" value="C:cytoplasm"/>
    <property type="evidence" value="ECO:0007669"/>
    <property type="project" value="TreeGrafter"/>
</dbReference>
<evidence type="ECO:0000256" key="6">
    <source>
        <dbReference type="ARBA" id="ARBA00022989"/>
    </source>
</evidence>
<accession>A0A5N5WBC2</accession>
<dbReference type="GO" id="GO:0070403">
    <property type="term" value="F:NAD+ binding"/>
    <property type="evidence" value="ECO:0007669"/>
    <property type="project" value="InterPro"/>
</dbReference>
<dbReference type="GO" id="GO:0048040">
    <property type="term" value="F:UDP-glucuronate decarboxylase activity"/>
    <property type="evidence" value="ECO:0007669"/>
    <property type="project" value="TreeGrafter"/>
</dbReference>
<dbReference type="InterPro" id="IPR044516">
    <property type="entry name" value="UXS-like"/>
</dbReference>
<dbReference type="AlphaFoldDB" id="A0A5N5WBC2"/>
<dbReference type="InterPro" id="IPR001509">
    <property type="entry name" value="Epimerase_deHydtase"/>
</dbReference>
<keyword evidence="6" id="KW-1133">Transmembrane helix</keyword>
<dbReference type="Gene3D" id="3.40.50.720">
    <property type="entry name" value="NAD(P)-binding Rossmann-like Domain"/>
    <property type="match status" value="1"/>
</dbReference>
<dbReference type="PANTHER" id="PTHR43078">
    <property type="entry name" value="UDP-GLUCURONIC ACID DECARBOXYLASE-RELATED"/>
    <property type="match status" value="1"/>
</dbReference>
<keyword evidence="4" id="KW-0210">Decarboxylase</keyword>
<evidence type="ECO:0000256" key="8">
    <source>
        <dbReference type="ARBA" id="ARBA00023034"/>
    </source>
</evidence>
<evidence type="ECO:0000256" key="11">
    <source>
        <dbReference type="ARBA" id="ARBA00023239"/>
    </source>
</evidence>
<dbReference type="FunFam" id="3.40.50.720:FF:000065">
    <property type="entry name" value="UDP-glucuronic acid decarboxylase 1"/>
    <property type="match status" value="1"/>
</dbReference>
<keyword evidence="5" id="KW-0735">Signal-anchor</keyword>
<keyword evidence="11" id="KW-0456">Lyase</keyword>
<dbReference type="RefSeq" id="WP_004940274.1">
    <property type="nucleotide sequence ID" value="NZ_JBFADJ010000001.1"/>
</dbReference>
<dbReference type="GO" id="GO:0033320">
    <property type="term" value="P:UDP-D-xylose biosynthetic process"/>
    <property type="evidence" value="ECO:0007669"/>
    <property type="project" value="UniProtKB-UniPathway"/>
</dbReference>